<sequence>MPKSPIQQEESGREKLFRHWNEVAGRVCIPEIWGQEASLNDWMDCSLFDSLLAPKGAVSAREALIAERKRDSTRHLMKMETRGNNSSVRQGSGRSGDPKPSIDAYIKY</sequence>
<keyword evidence="3" id="KW-1185">Reference proteome</keyword>
<dbReference type="CDD" id="cd22645">
    <property type="entry name" value="BIC1_CID"/>
    <property type="match status" value="1"/>
</dbReference>
<accession>A0A068UF57</accession>
<evidence type="ECO:0000256" key="1">
    <source>
        <dbReference type="SAM" id="MobiDB-lite"/>
    </source>
</evidence>
<dbReference type="InParanoid" id="A0A068UF57"/>
<dbReference type="PhylomeDB" id="A0A068UF57"/>
<dbReference type="EMBL" id="HG739108">
    <property type="protein sequence ID" value="CDP06927.1"/>
    <property type="molecule type" value="Genomic_DNA"/>
</dbReference>
<dbReference type="Gramene" id="CDP06927">
    <property type="protein sequence ID" value="CDP06927"/>
    <property type="gene ID" value="GSCOC_T00023975001"/>
</dbReference>
<organism evidence="2 3">
    <name type="scientific">Coffea canephora</name>
    <name type="common">Robusta coffee</name>
    <dbReference type="NCBI Taxonomy" id="49390"/>
    <lineage>
        <taxon>Eukaryota</taxon>
        <taxon>Viridiplantae</taxon>
        <taxon>Streptophyta</taxon>
        <taxon>Embryophyta</taxon>
        <taxon>Tracheophyta</taxon>
        <taxon>Spermatophyta</taxon>
        <taxon>Magnoliopsida</taxon>
        <taxon>eudicotyledons</taxon>
        <taxon>Gunneridae</taxon>
        <taxon>Pentapetalae</taxon>
        <taxon>asterids</taxon>
        <taxon>lamiids</taxon>
        <taxon>Gentianales</taxon>
        <taxon>Rubiaceae</taxon>
        <taxon>Ixoroideae</taxon>
        <taxon>Gardenieae complex</taxon>
        <taxon>Bertiereae - Coffeeae clade</taxon>
        <taxon>Coffeeae</taxon>
        <taxon>Coffea</taxon>
    </lineage>
</organism>
<dbReference type="InterPro" id="IPR040374">
    <property type="entry name" value="BIC"/>
</dbReference>
<dbReference type="OrthoDB" id="672067at2759"/>
<dbReference type="OMA" id="DCEAGHE"/>
<feature type="region of interest" description="Disordered" evidence="1">
    <location>
        <begin position="69"/>
        <end position="108"/>
    </location>
</feature>
<proteinExistence type="predicted"/>
<dbReference type="AlphaFoldDB" id="A0A068UF57"/>
<evidence type="ECO:0000313" key="2">
    <source>
        <dbReference type="EMBL" id="CDP06927.1"/>
    </source>
</evidence>
<dbReference type="PANTHER" id="PTHR34207">
    <property type="entry name" value="PROTEIN BIC1"/>
    <property type="match status" value="1"/>
</dbReference>
<dbReference type="Proteomes" id="UP000295252">
    <property type="component" value="Chromosome I"/>
</dbReference>
<feature type="compositionally biased region" description="Polar residues" evidence="1">
    <location>
        <begin position="82"/>
        <end position="92"/>
    </location>
</feature>
<gene>
    <name evidence="2" type="ORF">GSCOC_T00023975001</name>
</gene>
<dbReference type="STRING" id="49390.A0A068UF57"/>
<dbReference type="PANTHER" id="PTHR34207:SF16">
    <property type="match status" value="1"/>
</dbReference>
<feature type="compositionally biased region" description="Basic and acidic residues" evidence="1">
    <location>
        <begin position="69"/>
        <end position="81"/>
    </location>
</feature>
<protein>
    <submittedName>
        <fullName evidence="2">Uncharacterized protein</fullName>
    </submittedName>
</protein>
<reference evidence="3" key="1">
    <citation type="journal article" date="2014" name="Science">
        <title>The coffee genome provides insight into the convergent evolution of caffeine biosynthesis.</title>
        <authorList>
            <person name="Denoeud F."/>
            <person name="Carretero-Paulet L."/>
            <person name="Dereeper A."/>
            <person name="Droc G."/>
            <person name="Guyot R."/>
            <person name="Pietrella M."/>
            <person name="Zheng C."/>
            <person name="Alberti A."/>
            <person name="Anthony F."/>
            <person name="Aprea G."/>
            <person name="Aury J.M."/>
            <person name="Bento P."/>
            <person name="Bernard M."/>
            <person name="Bocs S."/>
            <person name="Campa C."/>
            <person name="Cenci A."/>
            <person name="Combes M.C."/>
            <person name="Crouzillat D."/>
            <person name="Da Silva C."/>
            <person name="Daddiego L."/>
            <person name="De Bellis F."/>
            <person name="Dussert S."/>
            <person name="Garsmeur O."/>
            <person name="Gayraud T."/>
            <person name="Guignon V."/>
            <person name="Jahn K."/>
            <person name="Jamilloux V."/>
            <person name="Joet T."/>
            <person name="Labadie K."/>
            <person name="Lan T."/>
            <person name="Leclercq J."/>
            <person name="Lepelley M."/>
            <person name="Leroy T."/>
            <person name="Li L.T."/>
            <person name="Librado P."/>
            <person name="Lopez L."/>
            <person name="Munoz A."/>
            <person name="Noel B."/>
            <person name="Pallavicini A."/>
            <person name="Perrotta G."/>
            <person name="Poncet V."/>
            <person name="Pot D."/>
            <person name="Priyono X."/>
            <person name="Rigoreau M."/>
            <person name="Rouard M."/>
            <person name="Rozas J."/>
            <person name="Tranchant-Dubreuil C."/>
            <person name="VanBuren R."/>
            <person name="Zhang Q."/>
            <person name="Andrade A.C."/>
            <person name="Argout X."/>
            <person name="Bertrand B."/>
            <person name="de Kochko A."/>
            <person name="Graziosi G."/>
            <person name="Henry R.J."/>
            <person name="Jayarama X."/>
            <person name="Ming R."/>
            <person name="Nagai C."/>
            <person name="Rounsley S."/>
            <person name="Sankoff D."/>
            <person name="Giuliano G."/>
            <person name="Albert V.A."/>
            <person name="Wincker P."/>
            <person name="Lashermes P."/>
        </authorList>
    </citation>
    <scope>NUCLEOTIDE SEQUENCE [LARGE SCALE GENOMIC DNA]</scope>
    <source>
        <strain evidence="3">cv. DH200-94</strain>
    </source>
</reference>
<dbReference type="GO" id="GO:0009785">
    <property type="term" value="P:blue light signaling pathway"/>
    <property type="evidence" value="ECO:0007669"/>
    <property type="project" value="InterPro"/>
</dbReference>
<name>A0A068UF57_COFCA</name>
<evidence type="ECO:0000313" key="3">
    <source>
        <dbReference type="Proteomes" id="UP000295252"/>
    </source>
</evidence>